<dbReference type="OMA" id="SAPKVWT"/>
<feature type="region of interest" description="Disordered" evidence="1">
    <location>
        <begin position="861"/>
        <end position="885"/>
    </location>
</feature>
<keyword evidence="3" id="KW-1185">Reference proteome</keyword>
<feature type="region of interest" description="Disordered" evidence="1">
    <location>
        <begin position="731"/>
        <end position="757"/>
    </location>
</feature>
<reference evidence="2 3" key="1">
    <citation type="journal article" date="2012" name="BMC Genomics">
        <title>Sequencing the genome of Marssonina brunnea reveals fungus-poplar co-evolution.</title>
        <authorList>
            <person name="Zhu S."/>
            <person name="Cao Y.-Z."/>
            <person name="Jiang C."/>
            <person name="Tan B.-Y."/>
            <person name="Wang Z."/>
            <person name="Feng S."/>
            <person name="Zhang L."/>
            <person name="Su X.-H."/>
            <person name="Brejova B."/>
            <person name="Vinar T."/>
            <person name="Xu M."/>
            <person name="Wang M.-X."/>
            <person name="Zhang S.-G."/>
            <person name="Huang M.-R."/>
            <person name="Wu R."/>
            <person name="Zhou Y."/>
        </authorList>
    </citation>
    <scope>NUCLEOTIDE SEQUENCE [LARGE SCALE GENOMIC DNA]</scope>
    <source>
        <strain evidence="2 3">MB_m1</strain>
    </source>
</reference>
<gene>
    <name evidence="2" type="ORF">MBM_04328</name>
</gene>
<feature type="compositionally biased region" description="Acidic residues" evidence="1">
    <location>
        <begin position="1056"/>
        <end position="1071"/>
    </location>
</feature>
<sequence>MDPERQNILSDLADLARTANGPIPTTPHQPSRIFTADVAEDMNALLAGSTQRASDIPSENAQFSTLAVPSDSHVDPAMKRPTKAATSSEKPPREELTPKNFSRRDLLAVEYAKSLLNEGDTLVFVRFPNNVPAYDSTGSAVSEKHRVHSEKLKAASPEFKRLLEDDWQQHRFKRRNKLVGQLPAGITYILDLTPPDEGDEALNLTANLSCSLGIRSWYRTEFTEGEAAHGLVGGLDETTVHPGQAWDEEPDSVSDDDTPWTASVSSQQGLRMRFEDDSDYSLEATLEESRKMYNELRDGQRGNKKTAENAEREKVVLDYCPIRHRTGIRRLLQVIEGKDPRLDSAPKVWTLAVLANYFKCPNAVVDFITSWMIADPNDKIFDILPEDCLRIGVLIENPTITRWAFTILVSEEALRLGADCGPPKSTGEGAGQLDGKGTTRFGRRRESIDEDILNSIQHAGRSFFARIEEQVRKLYDPELVWLQHQVEFGKLRSFQEFVEAAASSNDLVLEEKRSAIDEVMLNIKLYVRGRILWCLLKPLDETQGKRWDELRWQEKQIILKGISSEYIYHSLSDEERVLTRYFWASMRVLPWDQDDPSCRTNLIRMSPPADSEHHHLEIQTIMKAAADSHNIPNVSISHLHLVVDRLNVLILKSLRHENFNNGVFPGAACESPRSDTNEGYSDSEVDGVTKDRETALKEEKLKFWQRALAFRDEEIAEGSGSGLEKNVHFSGSAAGSISPQKTRTVEGPVSTTGIHGHEVNIPSESLQSLGTLGDPPQPSPRVPLDEDIGTDSPFFSLRAIFAQIERHIDALCSELLSYNEMERPSICDTLLCLSDDEYKYLPLWAGGLDDDSGGVYEMELPPVERGGAAGPGPSYHTGSTVASSSDSAIRFDDADAESMDGSSVASSTDIIHTSVGVEDGYSMDHVDRRRIVPEEDSEASYDRLSDAPESQAQAPTQEINLPIRERDRGGKGKEVEAVSDTTSSSFSSSQLQPPARGSAFPSSSSSKPKETRGDSPPPPLPSGSTQAAPSDHFDDDDAAFYADFGDGDDFNFAYDSGEETETEETEEEPEEMISKREDHGASK</sequence>
<feature type="compositionally biased region" description="Polar residues" evidence="1">
    <location>
        <begin position="48"/>
        <end position="67"/>
    </location>
</feature>
<dbReference type="HOGENOM" id="CLU_285761_0_0_1"/>
<feature type="compositionally biased region" description="Polar residues" evidence="1">
    <location>
        <begin position="876"/>
        <end position="885"/>
    </location>
</feature>
<feature type="compositionally biased region" description="Basic and acidic residues" evidence="1">
    <location>
        <begin position="1072"/>
        <end position="1083"/>
    </location>
</feature>
<feature type="compositionally biased region" description="Basic and acidic residues" evidence="1">
    <location>
        <begin position="963"/>
        <end position="976"/>
    </location>
</feature>
<organism evidence="2 3">
    <name type="scientific">Marssonina brunnea f. sp. multigermtubi (strain MB_m1)</name>
    <name type="common">Marssonina leaf spot fungus</name>
    <dbReference type="NCBI Taxonomy" id="1072389"/>
    <lineage>
        <taxon>Eukaryota</taxon>
        <taxon>Fungi</taxon>
        <taxon>Dikarya</taxon>
        <taxon>Ascomycota</taxon>
        <taxon>Pezizomycotina</taxon>
        <taxon>Leotiomycetes</taxon>
        <taxon>Helotiales</taxon>
        <taxon>Drepanopezizaceae</taxon>
        <taxon>Drepanopeziza</taxon>
    </lineage>
</organism>
<feature type="compositionally biased region" description="Low complexity" evidence="1">
    <location>
        <begin position="979"/>
        <end position="989"/>
    </location>
</feature>
<dbReference type="Proteomes" id="UP000006753">
    <property type="component" value="Unassembled WGS sequence"/>
</dbReference>
<feature type="compositionally biased region" description="Basic and acidic residues" evidence="1">
    <location>
        <begin position="90"/>
        <end position="99"/>
    </location>
</feature>
<feature type="compositionally biased region" description="Polar residues" evidence="1">
    <location>
        <begin position="733"/>
        <end position="742"/>
    </location>
</feature>
<dbReference type="EMBL" id="JH921436">
    <property type="protein sequence ID" value="EKD17467.1"/>
    <property type="molecule type" value="Genomic_DNA"/>
</dbReference>
<feature type="compositionally biased region" description="Polar residues" evidence="1">
    <location>
        <begin position="948"/>
        <end position="959"/>
    </location>
</feature>
<name>K1WY11_MARBU</name>
<dbReference type="eggNOG" id="ENOG502S984">
    <property type="taxonomic scope" value="Eukaryota"/>
</dbReference>
<accession>K1WY11</accession>
<feature type="compositionally biased region" description="Low complexity" evidence="1">
    <location>
        <begin position="1039"/>
        <end position="1055"/>
    </location>
</feature>
<evidence type="ECO:0000256" key="1">
    <source>
        <dbReference type="SAM" id="MobiDB-lite"/>
    </source>
</evidence>
<dbReference type="AlphaFoldDB" id="K1WY11"/>
<feature type="region of interest" description="Disordered" evidence="1">
    <location>
        <begin position="241"/>
        <end position="266"/>
    </location>
</feature>
<feature type="region of interest" description="Disordered" evidence="1">
    <location>
        <begin position="934"/>
        <end position="1083"/>
    </location>
</feature>
<dbReference type="InParanoid" id="K1WY11"/>
<protein>
    <submittedName>
        <fullName evidence="2">Uncharacterized protein</fullName>
    </submittedName>
</protein>
<evidence type="ECO:0000313" key="2">
    <source>
        <dbReference type="EMBL" id="EKD17467.1"/>
    </source>
</evidence>
<feature type="region of interest" description="Disordered" evidence="1">
    <location>
        <begin position="48"/>
        <end position="99"/>
    </location>
</feature>
<feature type="compositionally biased region" description="Acidic residues" evidence="1">
    <location>
        <begin position="246"/>
        <end position="258"/>
    </location>
</feature>
<evidence type="ECO:0000313" key="3">
    <source>
        <dbReference type="Proteomes" id="UP000006753"/>
    </source>
</evidence>
<dbReference type="OrthoDB" id="5371510at2759"/>
<dbReference type="KEGG" id="mbe:MBM_04328"/>
<proteinExistence type="predicted"/>